<dbReference type="AlphaFoldDB" id="Q9YFL7"/>
<dbReference type="GeneID" id="1445748"/>
<dbReference type="InterPro" id="IPR051257">
    <property type="entry name" value="Diverse_CBS-Domain"/>
</dbReference>
<name>Q9YFL7_AERPE</name>
<dbReference type="EMBL" id="BA000002">
    <property type="protein sequence ID" value="BAA79144.1"/>
    <property type="molecule type" value="Genomic_DNA"/>
</dbReference>
<dbReference type="PANTHER" id="PTHR43080">
    <property type="entry name" value="CBS DOMAIN-CONTAINING PROTEIN CBSX3, MITOCHONDRIAL"/>
    <property type="match status" value="1"/>
</dbReference>
<proteinExistence type="predicted"/>
<accession>Q9YFL7</accession>
<dbReference type="RefSeq" id="WP_010865586.1">
    <property type="nucleotide sequence ID" value="NC_000854.2"/>
</dbReference>
<dbReference type="Proteomes" id="UP000002518">
    <property type="component" value="Chromosome"/>
</dbReference>
<evidence type="ECO:0000313" key="4">
    <source>
        <dbReference type="EMBL" id="BAA79144.1"/>
    </source>
</evidence>
<protein>
    <recommendedName>
        <fullName evidence="3">CBS domain-containing protein</fullName>
    </recommendedName>
</protein>
<dbReference type="Gene3D" id="3.10.580.10">
    <property type="entry name" value="CBS-domain"/>
    <property type="match status" value="2"/>
</dbReference>
<dbReference type="eggNOG" id="arCOG00600">
    <property type="taxonomic scope" value="Archaea"/>
</dbReference>
<keyword evidence="5" id="KW-1185">Reference proteome</keyword>
<dbReference type="STRING" id="272557.APE_0231"/>
<dbReference type="CDD" id="cd04584">
    <property type="entry name" value="CBS_pair_AcuB_like"/>
    <property type="match status" value="1"/>
</dbReference>
<keyword evidence="1 2" id="KW-0129">CBS domain</keyword>
<gene>
    <name evidence="4" type="ordered locus">APE_0231</name>
</gene>
<evidence type="ECO:0000256" key="2">
    <source>
        <dbReference type="PROSITE-ProRule" id="PRU00703"/>
    </source>
</evidence>
<dbReference type="EnsemblBacteria" id="BAA79144">
    <property type="protein sequence ID" value="BAA79144"/>
    <property type="gene ID" value="APE_0231"/>
</dbReference>
<feature type="domain" description="CBS" evidence="3">
    <location>
        <begin position="76"/>
        <end position="132"/>
    </location>
</feature>
<dbReference type="InterPro" id="IPR000644">
    <property type="entry name" value="CBS_dom"/>
</dbReference>
<dbReference type="PROSITE" id="PS51371">
    <property type="entry name" value="CBS"/>
    <property type="match status" value="3"/>
</dbReference>
<evidence type="ECO:0000313" key="5">
    <source>
        <dbReference type="Proteomes" id="UP000002518"/>
    </source>
</evidence>
<dbReference type="KEGG" id="ape:APE_0231"/>
<dbReference type="InterPro" id="IPR046342">
    <property type="entry name" value="CBS_dom_sf"/>
</dbReference>
<dbReference type="PANTHER" id="PTHR43080:SF2">
    <property type="entry name" value="CBS DOMAIN-CONTAINING PROTEIN"/>
    <property type="match status" value="1"/>
</dbReference>
<feature type="domain" description="CBS" evidence="3">
    <location>
        <begin position="9"/>
        <end position="64"/>
    </location>
</feature>
<sequence length="287" mass="31706">MASRVVSYMTRDVYTVSPDDTLAHARKLMLTHDISRLPVVEGSKLRGIITITDIADALVRKYPSRPANSIYVREVMARDVVTIEGTKSVKTAASLMLKHNIGGVPVVAPDGTLEGIITRTDLTRYYSEKMKGVNLVKEFMREIYAKARREHSIFYVLKLMEIDATGKVLILDGGKLVGVITKRDIAFLATPVSVHGAPKYVKIKKPLVYKDRIGSTRVYLVPLAEDVMTPNPITVEPEEDLAKAADIMVKEGVGILPVVDGDNVLGVVTKVEVLQAIVSSRRVRRRL</sequence>
<organism evidence="4 5">
    <name type="scientific">Aeropyrum pernix (strain ATCC 700893 / DSM 11879 / JCM 9820 / NBRC 100138 / K1)</name>
    <dbReference type="NCBI Taxonomy" id="272557"/>
    <lineage>
        <taxon>Archaea</taxon>
        <taxon>Thermoproteota</taxon>
        <taxon>Thermoprotei</taxon>
        <taxon>Desulfurococcales</taxon>
        <taxon>Desulfurococcaceae</taxon>
        <taxon>Aeropyrum</taxon>
    </lineage>
</organism>
<evidence type="ECO:0000256" key="1">
    <source>
        <dbReference type="ARBA" id="ARBA00023122"/>
    </source>
</evidence>
<dbReference type="Pfam" id="PF00571">
    <property type="entry name" value="CBS"/>
    <property type="match status" value="4"/>
</dbReference>
<dbReference type="SUPFAM" id="SSF54631">
    <property type="entry name" value="CBS-domain pair"/>
    <property type="match status" value="2"/>
</dbReference>
<dbReference type="PIR" id="F72780">
    <property type="entry name" value="F72780"/>
</dbReference>
<reference evidence="4 5" key="1">
    <citation type="journal article" date="1999" name="DNA Res.">
        <title>Complete genome sequence of an aerobic hyper-thermophilic crenarchaeon, Aeropyrum pernix K1.</title>
        <authorList>
            <person name="Kawarabayasi Y."/>
            <person name="Hino Y."/>
            <person name="Horikawa H."/>
            <person name="Yamazaki S."/>
            <person name="Haikawa Y."/>
            <person name="Jin-no K."/>
            <person name="Takahashi M."/>
            <person name="Sekine M."/>
            <person name="Baba S."/>
            <person name="Ankai A."/>
            <person name="Kosugi H."/>
            <person name="Hosoyama A."/>
            <person name="Fukui S."/>
            <person name="Nagai Y."/>
            <person name="Nishijima K."/>
            <person name="Nakazawa H."/>
            <person name="Takamiya M."/>
            <person name="Masuda S."/>
            <person name="Funahashi T."/>
            <person name="Tanaka T."/>
            <person name="Kudoh Y."/>
            <person name="Yamazaki J."/>
            <person name="Kushida N."/>
            <person name="Oguchi A."/>
            <person name="Aoki K."/>
            <person name="Kubota K."/>
            <person name="Nakamura Y."/>
            <person name="Nomura N."/>
            <person name="Sako Y."/>
            <person name="Kikuchi H."/>
        </authorList>
    </citation>
    <scope>NUCLEOTIDE SEQUENCE [LARGE SCALE GENOMIC DNA]</scope>
    <source>
        <strain evidence="5">ATCC 700893 / DSM 11879 / JCM 9820 / NBRC 100138 / K1</strain>
    </source>
</reference>
<evidence type="ECO:0000259" key="3">
    <source>
        <dbReference type="PROSITE" id="PS51371"/>
    </source>
</evidence>
<feature type="domain" description="CBS" evidence="3">
    <location>
        <begin position="228"/>
        <end position="283"/>
    </location>
</feature>
<dbReference type="SMART" id="SM00116">
    <property type="entry name" value="CBS"/>
    <property type="match status" value="4"/>
</dbReference>